<name>A0A7S1FCV1_NOCSC</name>
<dbReference type="GO" id="GO:0005759">
    <property type="term" value="C:mitochondrial matrix"/>
    <property type="evidence" value="ECO:0007669"/>
    <property type="project" value="TreeGrafter"/>
</dbReference>
<accession>A0A7S1FCV1</accession>
<dbReference type="GO" id="GO:0035770">
    <property type="term" value="C:ribonucleoprotein granule"/>
    <property type="evidence" value="ECO:0007669"/>
    <property type="project" value="TreeGrafter"/>
</dbReference>
<dbReference type="PANTHER" id="PTHR21228">
    <property type="entry name" value="FAST LEU-RICH DOMAIN-CONTAINING"/>
    <property type="match status" value="1"/>
</dbReference>
<dbReference type="AlphaFoldDB" id="A0A7S1FCV1"/>
<proteinExistence type="predicted"/>
<evidence type="ECO:0000259" key="2">
    <source>
        <dbReference type="Pfam" id="PF26188"/>
    </source>
</evidence>
<dbReference type="PANTHER" id="PTHR21228:SF40">
    <property type="entry name" value="LD45607P"/>
    <property type="match status" value="1"/>
</dbReference>
<organism evidence="3">
    <name type="scientific">Noctiluca scintillans</name>
    <name type="common">Sea sparkle</name>
    <name type="synonym">Red tide dinoflagellate</name>
    <dbReference type="NCBI Taxonomy" id="2966"/>
    <lineage>
        <taxon>Eukaryota</taxon>
        <taxon>Sar</taxon>
        <taxon>Alveolata</taxon>
        <taxon>Dinophyceae</taxon>
        <taxon>Noctilucales</taxon>
        <taxon>Noctilucaceae</taxon>
        <taxon>Noctiluca</taxon>
    </lineage>
</organism>
<gene>
    <name evidence="3" type="ORF">NSCI0253_LOCUS32253</name>
</gene>
<protein>
    <recommendedName>
        <fullName evidence="2">RNA-editing substrate-binding complex 6 protein domain-containing protein</fullName>
    </recommendedName>
</protein>
<sequence length="747" mass="81749">MSTVRDGQVSDGRHRRRQGKSGKGSRAQLLASTVPFAAPCEANGGDLVSTDFVNTRHAPDLARLLVNVANNPGHGGVSEVRLKEIILRLTSLLQLPRTSPLCARDFCDVALSVGKLHYCDCCVTQLLEKVADLAKYRVGEFTPQDMADIMWGFASLGVKSEGLMSVVAAEVVSKIHEFDQRQLSDTAWSFARCGLWNAQLVSAIVSESTAKISTFTSSSLSKISWSMVQWGAQEVVLMDAIAAETKQKITDFAPDSLSLVAWSFGSLNLHRGSLMAAIASEAKPNISRFEAEDLSHLVFAFANSRDVDEELFGRVAESIVAKIKSAAPSDLSNIAWAFSRSACAHTEAMDAIVEESIVQLHRFKQQEIVTLITALATAGLQNTPLMNDVGALVGKQMAEYHPVQLAHISWAFGALHIRHNDYFQALTDHMEAARSNFKASELCNIVFAFALVSFRDEPLLLKVAPDIEQDMEELKPLTLGRCVWAYRVLHVSCDHLMKAGAGEALRRISEVPTKALVKLVDALSVCAFDEAFQLEKVLESRITEVADNLREWCGRTSAATDVKDYAEKLRSLGVADCGIMGTSMLMRRLGIDLPSRGFVRLCQSKSLTDRVREAPRIVTGGRGSVRRDYTAAELDITVQDQNVHDVVVRYKGDRKSSECGWLASWLVAVDLAGHHGIHETVFQSLLDFCGRLVDLGVTPDTRASVHGSLEMLSSVAPCLSSVGALHQFSVIFPGVTVRFIEMLTIRD</sequence>
<dbReference type="GO" id="GO:0003723">
    <property type="term" value="F:RNA binding"/>
    <property type="evidence" value="ECO:0007669"/>
    <property type="project" value="TreeGrafter"/>
</dbReference>
<dbReference type="InterPro" id="IPR058917">
    <property type="entry name" value="RESC6_dom"/>
</dbReference>
<dbReference type="EMBL" id="HBFQ01045348">
    <property type="protein sequence ID" value="CAD8857901.1"/>
    <property type="molecule type" value="Transcribed_RNA"/>
</dbReference>
<reference evidence="3" key="1">
    <citation type="submission" date="2021-01" db="EMBL/GenBank/DDBJ databases">
        <authorList>
            <person name="Corre E."/>
            <person name="Pelletier E."/>
            <person name="Niang G."/>
            <person name="Scheremetjew M."/>
            <person name="Finn R."/>
            <person name="Kale V."/>
            <person name="Holt S."/>
            <person name="Cochrane G."/>
            <person name="Meng A."/>
            <person name="Brown T."/>
            <person name="Cohen L."/>
        </authorList>
    </citation>
    <scope>NUCLEOTIDE SEQUENCE</scope>
</reference>
<dbReference type="GO" id="GO:0000963">
    <property type="term" value="P:mitochondrial RNA processing"/>
    <property type="evidence" value="ECO:0007669"/>
    <property type="project" value="TreeGrafter"/>
</dbReference>
<dbReference type="Pfam" id="PF26188">
    <property type="entry name" value="RESC6"/>
    <property type="match status" value="2"/>
</dbReference>
<dbReference type="InterPro" id="IPR050870">
    <property type="entry name" value="FAST_kinase"/>
</dbReference>
<evidence type="ECO:0000313" key="3">
    <source>
        <dbReference type="EMBL" id="CAD8857901.1"/>
    </source>
</evidence>
<dbReference type="GO" id="GO:0044528">
    <property type="term" value="P:regulation of mitochondrial mRNA stability"/>
    <property type="evidence" value="ECO:0007669"/>
    <property type="project" value="TreeGrafter"/>
</dbReference>
<feature type="domain" description="RNA-editing substrate-binding complex 6 protein" evidence="2">
    <location>
        <begin position="360"/>
        <end position="536"/>
    </location>
</feature>
<feature type="domain" description="RNA-editing substrate-binding complex 6 protein" evidence="2">
    <location>
        <begin position="103"/>
        <end position="303"/>
    </location>
</feature>
<feature type="region of interest" description="Disordered" evidence="1">
    <location>
        <begin position="1"/>
        <end position="27"/>
    </location>
</feature>
<evidence type="ECO:0000256" key="1">
    <source>
        <dbReference type="SAM" id="MobiDB-lite"/>
    </source>
</evidence>